<reference evidence="1" key="1">
    <citation type="submission" date="2019-08" db="EMBL/GenBank/DDBJ databases">
        <authorList>
            <person name="Kucharzyk K."/>
            <person name="Murdoch R.W."/>
            <person name="Higgins S."/>
            <person name="Loffler F."/>
        </authorList>
    </citation>
    <scope>NUCLEOTIDE SEQUENCE</scope>
</reference>
<dbReference type="PANTHER" id="PTHR42928:SF5">
    <property type="entry name" value="BLR1237 PROTEIN"/>
    <property type="match status" value="1"/>
</dbReference>
<comment type="caution">
    <text evidence="1">The sequence shown here is derived from an EMBL/GenBank/DDBJ whole genome shotgun (WGS) entry which is preliminary data.</text>
</comment>
<dbReference type="EMBL" id="VSSQ01018666">
    <property type="protein sequence ID" value="MPM62057.1"/>
    <property type="molecule type" value="Genomic_DNA"/>
</dbReference>
<proteinExistence type="predicted"/>
<dbReference type="Gene3D" id="3.40.190.150">
    <property type="entry name" value="Bordetella uptake gene, domain 1"/>
    <property type="match status" value="1"/>
</dbReference>
<dbReference type="SUPFAM" id="SSF53850">
    <property type="entry name" value="Periplasmic binding protein-like II"/>
    <property type="match status" value="1"/>
</dbReference>
<gene>
    <name evidence="1" type="ORF">SDC9_108923</name>
</gene>
<protein>
    <recommendedName>
        <fullName evidence="2">Tripartite tricarboxylate transporter family receptor</fullName>
    </recommendedName>
</protein>
<dbReference type="Gene3D" id="3.40.190.10">
    <property type="entry name" value="Periplasmic binding protein-like II"/>
    <property type="match status" value="1"/>
</dbReference>
<dbReference type="AlphaFoldDB" id="A0A645B9I1"/>
<evidence type="ECO:0000313" key="1">
    <source>
        <dbReference type="EMBL" id="MPM62057.1"/>
    </source>
</evidence>
<dbReference type="InterPro" id="IPR042100">
    <property type="entry name" value="Bug_dom1"/>
</dbReference>
<name>A0A645B9I1_9ZZZZ</name>
<dbReference type="InterPro" id="IPR005064">
    <property type="entry name" value="BUG"/>
</dbReference>
<dbReference type="PANTHER" id="PTHR42928">
    <property type="entry name" value="TRICARBOXYLATE-BINDING PROTEIN"/>
    <property type="match status" value="1"/>
</dbReference>
<accession>A0A645B9I1</accession>
<sequence length="258" mass="26896">MIVENRPGASGMIGTSTVVKGPKDGSNLVFASVSLVTAAAVSRNVPFDISKDLVPVAITGEGPLLIVVPSQSPIKTPADLVAAARAKPLTHGSAGVGTIVHLAAELLNGAAKTQFQHIPYKGAAPAVTDTIGGTLDVMFAANTTFSAQIASGRMRTVAVTSAQPSPAFPNVPTMASVVPGYSATLWNVLFAPAGTPPQLLQILNREVNEISKSKDMVDLMQMDGFVPKNLTLEQASKQVHDAYTTWKALAKERNISLD</sequence>
<dbReference type="Pfam" id="PF03401">
    <property type="entry name" value="TctC"/>
    <property type="match status" value="1"/>
</dbReference>
<evidence type="ECO:0008006" key="2">
    <source>
        <dbReference type="Google" id="ProtNLM"/>
    </source>
</evidence>
<organism evidence="1">
    <name type="scientific">bioreactor metagenome</name>
    <dbReference type="NCBI Taxonomy" id="1076179"/>
    <lineage>
        <taxon>unclassified sequences</taxon>
        <taxon>metagenomes</taxon>
        <taxon>ecological metagenomes</taxon>
    </lineage>
</organism>